<dbReference type="InterPro" id="IPR015421">
    <property type="entry name" value="PyrdxlP-dep_Trfase_major"/>
</dbReference>
<dbReference type="GO" id="GO:0005634">
    <property type="term" value="C:nucleus"/>
    <property type="evidence" value="ECO:0007669"/>
    <property type="project" value="TreeGrafter"/>
</dbReference>
<dbReference type="EMBL" id="UYJE01009238">
    <property type="protein sequence ID" value="VDI71564.1"/>
    <property type="molecule type" value="Genomic_DNA"/>
</dbReference>
<dbReference type="AlphaFoldDB" id="A0A8B6GZT3"/>
<reference evidence="9" key="1">
    <citation type="submission" date="2018-11" db="EMBL/GenBank/DDBJ databases">
        <authorList>
            <person name="Alioto T."/>
            <person name="Alioto T."/>
        </authorList>
    </citation>
    <scope>NUCLEOTIDE SEQUENCE</scope>
</reference>
<name>A0A8B6GZT3_MYTGA</name>
<dbReference type="PANTHER" id="PTHR11601:SF34">
    <property type="entry name" value="CYSTEINE DESULFURASE"/>
    <property type="match status" value="1"/>
</dbReference>
<dbReference type="PIRSF" id="PIRSF005572">
    <property type="entry name" value="NifS"/>
    <property type="match status" value="1"/>
</dbReference>
<dbReference type="GO" id="GO:0005739">
    <property type="term" value="C:mitochondrion"/>
    <property type="evidence" value="ECO:0007669"/>
    <property type="project" value="TreeGrafter"/>
</dbReference>
<proteinExistence type="inferred from homology"/>
<evidence type="ECO:0000256" key="5">
    <source>
        <dbReference type="ARBA" id="ARBA00022898"/>
    </source>
</evidence>
<dbReference type="InterPro" id="IPR015424">
    <property type="entry name" value="PyrdxlP-dep_Trfase"/>
</dbReference>
<keyword evidence="3 9" id="KW-0808">Transferase</keyword>
<accession>A0A8B6GZT3</accession>
<dbReference type="EC" id="2.8.1.7" evidence="9"/>
<comment type="similarity">
    <text evidence="2">Belongs to the class-V pyridoxal-phosphate-dependent aminotransferase family. NifS/IscS subfamily.</text>
</comment>
<gene>
    <name evidence="9" type="ORF">MGAL_10B085461</name>
</gene>
<evidence type="ECO:0000313" key="9">
    <source>
        <dbReference type="EMBL" id="VDI71564.1"/>
    </source>
</evidence>
<evidence type="ECO:0000313" key="10">
    <source>
        <dbReference type="Proteomes" id="UP000596742"/>
    </source>
</evidence>
<dbReference type="GO" id="GO:0005829">
    <property type="term" value="C:cytosol"/>
    <property type="evidence" value="ECO:0007669"/>
    <property type="project" value="TreeGrafter"/>
</dbReference>
<protein>
    <submittedName>
        <fullName evidence="9">Cysteine desulfurase</fullName>
        <ecNumber evidence="9">2.8.1.7</ecNumber>
    </submittedName>
</protein>
<dbReference type="Proteomes" id="UP000596742">
    <property type="component" value="Unassembled WGS sequence"/>
</dbReference>
<feature type="domain" description="Aminotransferase class V" evidence="8">
    <location>
        <begin position="268"/>
        <end position="424"/>
    </location>
</feature>
<keyword evidence="7" id="KW-0411">Iron-sulfur</keyword>
<evidence type="ECO:0000256" key="4">
    <source>
        <dbReference type="ARBA" id="ARBA00022723"/>
    </source>
</evidence>
<sequence>MARLFRNFRFVLQVVNSTNQSTKRYLQANVTDNAQKVAVAVKHPDTFETRKDMPPEDMRPLYMDTQSTTPLDPRVLDAMLPYFVGSYGNPHSRTHAYGWESEAAVEKARKQIADLIGADPREVIFTSGATESNNIAVKGTARFYKSKKNHVITTQTEHKCVLDSCRALEAEGFRVTYLPVQPNGIVDLKVSLELLIYLYNQMELLTNKSKLLLPVQPMNNDLKLRATNRFFYWIIPYLNDAQNQFGHIINMKDDLLYIVDKNDFGQRVGALYIRRRPRVRVEALQSGGGQERGMRSGTVPTPLCVGMGSACAVAMEEMEYDHKRTVELSNRLLHKVQDAIPQVIRNGDPDMTYPGCINLSFAYVEGESLLMALKDIALSSGSACTSASLEPSYVLRAVGADDDLAHSSIRFGIGRFTTEEEIDYTADLTVKHVTRLREMSPLWEMVQEGIDIKQIKWSQH</sequence>
<keyword evidence="6" id="KW-0408">Iron</keyword>
<dbReference type="OrthoDB" id="10250117at2759"/>
<dbReference type="FunFam" id="3.90.1150.10:FF:000002">
    <property type="entry name" value="Cysteine desulfurase IscS"/>
    <property type="match status" value="1"/>
</dbReference>
<dbReference type="Gene3D" id="3.90.1150.10">
    <property type="entry name" value="Aspartate Aminotransferase, domain 1"/>
    <property type="match status" value="1"/>
</dbReference>
<dbReference type="Gene3D" id="3.40.640.10">
    <property type="entry name" value="Type I PLP-dependent aspartate aminotransferase-like (Major domain)"/>
    <property type="match status" value="1"/>
</dbReference>
<comment type="cofactor">
    <cofactor evidence="1">
        <name>pyridoxal 5'-phosphate</name>
        <dbReference type="ChEBI" id="CHEBI:597326"/>
    </cofactor>
</comment>
<organism evidence="9 10">
    <name type="scientific">Mytilus galloprovincialis</name>
    <name type="common">Mediterranean mussel</name>
    <dbReference type="NCBI Taxonomy" id="29158"/>
    <lineage>
        <taxon>Eukaryota</taxon>
        <taxon>Metazoa</taxon>
        <taxon>Spiralia</taxon>
        <taxon>Lophotrochozoa</taxon>
        <taxon>Mollusca</taxon>
        <taxon>Bivalvia</taxon>
        <taxon>Autobranchia</taxon>
        <taxon>Pteriomorphia</taxon>
        <taxon>Mytilida</taxon>
        <taxon>Mytiloidea</taxon>
        <taxon>Mytilidae</taxon>
        <taxon>Mytilinae</taxon>
        <taxon>Mytilus</taxon>
    </lineage>
</organism>
<evidence type="ECO:0000256" key="2">
    <source>
        <dbReference type="ARBA" id="ARBA00006490"/>
    </source>
</evidence>
<keyword evidence="5" id="KW-0663">Pyridoxal phosphate</keyword>
<evidence type="ECO:0000256" key="7">
    <source>
        <dbReference type="ARBA" id="ARBA00023014"/>
    </source>
</evidence>
<dbReference type="InterPro" id="IPR015422">
    <property type="entry name" value="PyrdxlP-dep_Trfase_small"/>
</dbReference>
<dbReference type="InterPro" id="IPR016454">
    <property type="entry name" value="Cysteine_dSase"/>
</dbReference>
<dbReference type="SUPFAM" id="SSF53383">
    <property type="entry name" value="PLP-dependent transferases"/>
    <property type="match status" value="1"/>
</dbReference>
<feature type="domain" description="Aminotransferase class V" evidence="8">
    <location>
        <begin position="62"/>
        <end position="193"/>
    </location>
</feature>
<evidence type="ECO:0000256" key="3">
    <source>
        <dbReference type="ARBA" id="ARBA00022679"/>
    </source>
</evidence>
<keyword evidence="10" id="KW-1185">Reference proteome</keyword>
<dbReference type="InterPro" id="IPR000192">
    <property type="entry name" value="Aminotrans_V_dom"/>
</dbReference>
<dbReference type="GO" id="GO:0031071">
    <property type="term" value="F:cysteine desulfurase activity"/>
    <property type="evidence" value="ECO:0007669"/>
    <property type="project" value="UniProtKB-EC"/>
</dbReference>
<dbReference type="GO" id="GO:0016226">
    <property type="term" value="P:iron-sulfur cluster assembly"/>
    <property type="evidence" value="ECO:0007669"/>
    <property type="project" value="TreeGrafter"/>
</dbReference>
<evidence type="ECO:0000259" key="8">
    <source>
        <dbReference type="Pfam" id="PF00266"/>
    </source>
</evidence>
<comment type="caution">
    <text evidence="9">The sequence shown here is derived from an EMBL/GenBank/DDBJ whole genome shotgun (WGS) entry which is preliminary data.</text>
</comment>
<dbReference type="Pfam" id="PF00266">
    <property type="entry name" value="Aminotran_5"/>
    <property type="match status" value="2"/>
</dbReference>
<evidence type="ECO:0000256" key="6">
    <source>
        <dbReference type="ARBA" id="ARBA00023004"/>
    </source>
</evidence>
<dbReference type="GO" id="GO:0046872">
    <property type="term" value="F:metal ion binding"/>
    <property type="evidence" value="ECO:0007669"/>
    <property type="project" value="UniProtKB-KW"/>
</dbReference>
<dbReference type="GO" id="GO:0051536">
    <property type="term" value="F:iron-sulfur cluster binding"/>
    <property type="evidence" value="ECO:0007669"/>
    <property type="project" value="UniProtKB-KW"/>
</dbReference>
<evidence type="ECO:0000256" key="1">
    <source>
        <dbReference type="ARBA" id="ARBA00001933"/>
    </source>
</evidence>
<keyword evidence="4" id="KW-0479">Metal-binding</keyword>
<dbReference type="PANTHER" id="PTHR11601">
    <property type="entry name" value="CYSTEINE DESULFURYLASE FAMILY MEMBER"/>
    <property type="match status" value="1"/>
</dbReference>